<accession>A1CZ72</accession>
<dbReference type="KEGG" id="nfi:NFIA_036140"/>
<dbReference type="AlphaFoldDB" id="A1CZ72"/>
<evidence type="ECO:0000313" key="3">
    <source>
        <dbReference type="Proteomes" id="UP000006702"/>
    </source>
</evidence>
<sequence length="145" mass="15401">MSPATKASRKSLYKGLNMGGTADWATDLQQYNDPPTRGGILVENWATWKTATKIMRTLGKSEIGRGTGPSFIVLTKLLTTPGMIRLPGKGKNGNVDFHIGAQDIVDIISDSVRQFGGSGKVGSKGEMSCKGTVKGQTAEGALYHD</sequence>
<protein>
    <recommendedName>
        <fullName evidence="1">Ecp2 effector protein-like domain-containing protein</fullName>
    </recommendedName>
</protein>
<dbReference type="STRING" id="331117.A1CZ72"/>
<feature type="domain" description="Ecp2 effector protein-like" evidence="1">
    <location>
        <begin position="90"/>
        <end position="129"/>
    </location>
</feature>
<proteinExistence type="predicted"/>
<name>A1CZ72_NEOFI</name>
<keyword evidence="3" id="KW-1185">Reference proteome</keyword>
<dbReference type="RefSeq" id="XP_001265939.1">
    <property type="nucleotide sequence ID" value="XM_001265938.1"/>
</dbReference>
<evidence type="ECO:0000259" key="1">
    <source>
        <dbReference type="Pfam" id="PF14856"/>
    </source>
</evidence>
<dbReference type="OrthoDB" id="73875at2759"/>
<organism evidence="2 3">
    <name type="scientific">Neosartorya fischeri (strain ATCC 1020 / DSM 3700 / CBS 544.65 / FGSC A1164 / JCM 1740 / NRRL 181 / WB 181)</name>
    <name type="common">Aspergillus fischerianus</name>
    <dbReference type="NCBI Taxonomy" id="331117"/>
    <lineage>
        <taxon>Eukaryota</taxon>
        <taxon>Fungi</taxon>
        <taxon>Dikarya</taxon>
        <taxon>Ascomycota</taxon>
        <taxon>Pezizomycotina</taxon>
        <taxon>Eurotiomycetes</taxon>
        <taxon>Eurotiomycetidae</taxon>
        <taxon>Eurotiales</taxon>
        <taxon>Aspergillaceae</taxon>
        <taxon>Aspergillus</taxon>
        <taxon>Aspergillus subgen. Fumigati</taxon>
    </lineage>
</organism>
<dbReference type="GeneID" id="4593171"/>
<evidence type="ECO:0000313" key="2">
    <source>
        <dbReference type="EMBL" id="EAW24042.1"/>
    </source>
</evidence>
<dbReference type="InterPro" id="IPR029226">
    <property type="entry name" value="Ecp2-like"/>
</dbReference>
<dbReference type="Pfam" id="PF14856">
    <property type="entry name" value="Hce2"/>
    <property type="match status" value="1"/>
</dbReference>
<dbReference type="VEuPathDB" id="FungiDB:NFIA_036140"/>
<dbReference type="EMBL" id="DS027686">
    <property type="protein sequence ID" value="EAW24042.1"/>
    <property type="molecule type" value="Genomic_DNA"/>
</dbReference>
<reference evidence="3" key="1">
    <citation type="journal article" date="2008" name="PLoS Genet.">
        <title>Genomic islands in the pathogenic filamentous fungus Aspergillus fumigatus.</title>
        <authorList>
            <person name="Fedorova N.D."/>
            <person name="Khaldi N."/>
            <person name="Joardar V.S."/>
            <person name="Maiti R."/>
            <person name="Amedeo P."/>
            <person name="Anderson M.J."/>
            <person name="Crabtree J."/>
            <person name="Silva J.C."/>
            <person name="Badger J.H."/>
            <person name="Albarraq A."/>
            <person name="Angiuoli S."/>
            <person name="Bussey H."/>
            <person name="Bowyer P."/>
            <person name="Cotty P.J."/>
            <person name="Dyer P.S."/>
            <person name="Egan A."/>
            <person name="Galens K."/>
            <person name="Fraser-Liggett C.M."/>
            <person name="Haas B.J."/>
            <person name="Inman J.M."/>
            <person name="Kent R."/>
            <person name="Lemieux S."/>
            <person name="Malavazi I."/>
            <person name="Orvis J."/>
            <person name="Roemer T."/>
            <person name="Ronning C.M."/>
            <person name="Sundaram J.P."/>
            <person name="Sutton G."/>
            <person name="Turner G."/>
            <person name="Venter J.C."/>
            <person name="White O.R."/>
            <person name="Whitty B.R."/>
            <person name="Youngman P."/>
            <person name="Wolfe K.H."/>
            <person name="Goldman G.H."/>
            <person name="Wortman J.R."/>
            <person name="Jiang B."/>
            <person name="Denning D.W."/>
            <person name="Nierman W.C."/>
        </authorList>
    </citation>
    <scope>NUCLEOTIDE SEQUENCE [LARGE SCALE GENOMIC DNA]</scope>
    <source>
        <strain evidence="3">ATCC 1020 / DSM 3700 / CBS 544.65 / FGSC A1164 / JCM 1740 / NRRL 181 / WB 181</strain>
    </source>
</reference>
<dbReference type="HOGENOM" id="CLU_1787326_0_0_1"/>
<gene>
    <name evidence="2" type="ORF">NFIA_036140</name>
</gene>
<dbReference type="Proteomes" id="UP000006702">
    <property type="component" value="Unassembled WGS sequence"/>
</dbReference>